<protein>
    <submittedName>
        <fullName evidence="1">Uncharacterized protein</fullName>
    </submittedName>
</protein>
<gene>
    <name evidence="1" type="ORF">C9I57_25435</name>
</gene>
<sequence>MDLPEARAKAEEWLLRTPLYEEIAGSDPKHCYHAIRALVLRATPFDAYCVECKRAATFIPEHDETKRNLVLRGTEDAIQTYCMGSPVLVVSAACARNGSHRMQFVYLHRFKKGVWKIGQYPSLADLSIPESKQFIKVLGQDRVRELNTAIGLAAHGVGVGSYIYLRRIFESLVEEAHDKARNDGAWDDDAYQRSRMNERVTMLKGYLPAFLVEHPQLYGILSKHVHELSEDECLRNFEAVREAILIIARDKLKAHEEQEHRERTAKLLVKINSTVNGKTGS</sequence>
<proteinExistence type="predicted"/>
<accession>A0A2T3XMW9</accession>
<comment type="caution">
    <text evidence="1">The sequence shown here is derived from an EMBL/GenBank/DDBJ whole genome shotgun (WGS) entry which is preliminary data.</text>
</comment>
<evidence type="ECO:0000313" key="1">
    <source>
        <dbReference type="EMBL" id="PTB17872.1"/>
    </source>
</evidence>
<dbReference type="Proteomes" id="UP000240638">
    <property type="component" value="Unassembled WGS sequence"/>
</dbReference>
<dbReference type="AlphaFoldDB" id="A0A2T3XMW9"/>
<dbReference type="EMBL" id="PYUC01000015">
    <property type="protein sequence ID" value="PTB17872.1"/>
    <property type="molecule type" value="Genomic_DNA"/>
</dbReference>
<dbReference type="RefSeq" id="WP_107153361.1">
    <property type="nucleotide sequence ID" value="NZ_PYUC01000015.1"/>
</dbReference>
<organism evidence="1 2">
    <name type="scientific">Trinickia symbiotica</name>
    <dbReference type="NCBI Taxonomy" id="863227"/>
    <lineage>
        <taxon>Bacteria</taxon>
        <taxon>Pseudomonadati</taxon>
        <taxon>Pseudomonadota</taxon>
        <taxon>Betaproteobacteria</taxon>
        <taxon>Burkholderiales</taxon>
        <taxon>Burkholderiaceae</taxon>
        <taxon>Trinickia</taxon>
    </lineage>
</organism>
<reference evidence="1 2" key="1">
    <citation type="submission" date="2018-03" db="EMBL/GenBank/DDBJ databases">
        <title>Whole genome analyses suggest that Burkholderia sensu lato contains two further novel genera in the rhizoxinica-symbiotica group Mycetohabitans gen. nov., and Trinickia gen. nov.: implications for the evolution of diazotrophy and nodulation in the Burkholderiaceae.</title>
        <authorList>
            <person name="Estrada De Los Santos P."/>
            <person name="Palmer M."/>
            <person name="Chavez-Ramirez B."/>
            <person name="Steenkamp E.T."/>
            <person name="Hirsch A.M."/>
            <person name="Manyaka P."/>
            <person name="Maluk M."/>
            <person name="Lafos M."/>
            <person name="Crook M."/>
            <person name="Gross E."/>
            <person name="Simon M.F."/>
            <person name="Bueno Dos Reis Junior F."/>
            <person name="Poole P.S."/>
            <person name="Venter S.N."/>
            <person name="James E.K."/>
        </authorList>
    </citation>
    <scope>NUCLEOTIDE SEQUENCE [LARGE SCALE GENOMIC DNA]</scope>
    <source>
        <strain evidence="1 2">JPY-366</strain>
    </source>
</reference>
<name>A0A2T3XMW9_9BURK</name>
<evidence type="ECO:0000313" key="2">
    <source>
        <dbReference type="Proteomes" id="UP000240638"/>
    </source>
</evidence>